<name>A0A398B006_9BACI</name>
<keyword evidence="5" id="KW-0963">Cytoplasm</keyword>
<dbReference type="PROSITE" id="PS51219">
    <property type="entry name" value="DPCK"/>
    <property type="match status" value="1"/>
</dbReference>
<dbReference type="OrthoDB" id="9812943at2"/>
<keyword evidence="8" id="KW-1185">Reference proteome</keyword>
<dbReference type="PANTHER" id="PTHR10695:SF46">
    <property type="entry name" value="BIFUNCTIONAL COENZYME A SYNTHASE-RELATED"/>
    <property type="match status" value="1"/>
</dbReference>
<reference evidence="7 8" key="1">
    <citation type="submission" date="2018-08" db="EMBL/GenBank/DDBJ databases">
        <title>Bacillus jemisoniae sp. nov., Bacillus chryseoplanitiae sp. nov., Bacillus resnikiae sp. nov., and Bacillus frankliniae sp. nov., isolated from Viking spacecraft and associated surfaces.</title>
        <authorList>
            <person name="Seuylemezian A."/>
            <person name="Vaishampayan P."/>
        </authorList>
    </citation>
    <scope>NUCLEOTIDE SEQUENCE [LARGE SCALE GENOMIC DNA]</scope>
    <source>
        <strain evidence="7 8">JJ-247</strain>
    </source>
</reference>
<comment type="caution">
    <text evidence="7">The sequence shown here is derived from an EMBL/GenBank/DDBJ whole genome shotgun (WGS) entry which is preliminary data.</text>
</comment>
<keyword evidence="4 5" id="KW-0173">Coenzyme A biosynthesis</keyword>
<evidence type="ECO:0000313" key="8">
    <source>
        <dbReference type="Proteomes" id="UP000265816"/>
    </source>
</evidence>
<dbReference type="GO" id="GO:0004140">
    <property type="term" value="F:dephospho-CoA kinase activity"/>
    <property type="evidence" value="ECO:0007669"/>
    <property type="project" value="UniProtKB-UniRule"/>
</dbReference>
<comment type="catalytic activity">
    <reaction evidence="5">
        <text>3'-dephospho-CoA + ATP = ADP + CoA + H(+)</text>
        <dbReference type="Rhea" id="RHEA:18245"/>
        <dbReference type="ChEBI" id="CHEBI:15378"/>
        <dbReference type="ChEBI" id="CHEBI:30616"/>
        <dbReference type="ChEBI" id="CHEBI:57287"/>
        <dbReference type="ChEBI" id="CHEBI:57328"/>
        <dbReference type="ChEBI" id="CHEBI:456216"/>
        <dbReference type="EC" id="2.7.1.24"/>
    </reaction>
</comment>
<sequence>MTLIIGLTGGIASGKSTVSWMLSERGLPIIDADVEARLAVQKGEKAYREIINEFGSSILDSAGEIDRAKLGGIIFNDEDKRRLLNGIVHPEVRKRMMEKRDESVLRGEQAVILDIPLLFESKLEYMVDKIILVFVNEETQLRRLMARNSLTETEAMARIQSQMPLKDKINLADRIIDNNGTTEETGRQLQHILSQWGLEGT</sequence>
<comment type="function">
    <text evidence="5">Catalyzes the phosphorylation of the 3'-hydroxyl group of dephosphocoenzyme A to form coenzyme A.</text>
</comment>
<comment type="subcellular location">
    <subcellularLocation>
        <location evidence="5">Cytoplasm</location>
    </subcellularLocation>
</comment>
<dbReference type="HAMAP" id="MF_00376">
    <property type="entry name" value="Dephospho_CoA_kinase"/>
    <property type="match status" value="1"/>
</dbReference>
<evidence type="ECO:0000256" key="6">
    <source>
        <dbReference type="NCBIfam" id="TIGR00152"/>
    </source>
</evidence>
<keyword evidence="2 5" id="KW-0547">Nucleotide-binding</keyword>
<organism evidence="7 8">
    <name type="scientific">Mesobacillus zeae</name>
    <dbReference type="NCBI Taxonomy" id="1917180"/>
    <lineage>
        <taxon>Bacteria</taxon>
        <taxon>Bacillati</taxon>
        <taxon>Bacillota</taxon>
        <taxon>Bacilli</taxon>
        <taxon>Bacillales</taxon>
        <taxon>Bacillaceae</taxon>
        <taxon>Mesobacillus</taxon>
    </lineage>
</organism>
<keyword evidence="3 5" id="KW-0067">ATP-binding</keyword>
<comment type="pathway">
    <text evidence="5">Cofactor biosynthesis; coenzyme A biosynthesis; CoA from (R)-pantothenate: step 5/5.</text>
</comment>
<gene>
    <name evidence="5" type="primary">coaE</name>
    <name evidence="7" type="ORF">D1970_16800</name>
</gene>
<dbReference type="PANTHER" id="PTHR10695">
    <property type="entry name" value="DEPHOSPHO-COA KINASE-RELATED"/>
    <property type="match status" value="1"/>
</dbReference>
<dbReference type="GO" id="GO:0015937">
    <property type="term" value="P:coenzyme A biosynthetic process"/>
    <property type="evidence" value="ECO:0007669"/>
    <property type="project" value="UniProtKB-UniRule"/>
</dbReference>
<dbReference type="Pfam" id="PF01121">
    <property type="entry name" value="CoaE"/>
    <property type="match status" value="1"/>
</dbReference>
<keyword evidence="5 7" id="KW-0808">Transferase</keyword>
<evidence type="ECO:0000256" key="2">
    <source>
        <dbReference type="ARBA" id="ARBA00022741"/>
    </source>
</evidence>
<evidence type="ECO:0000313" key="7">
    <source>
        <dbReference type="EMBL" id="RID83177.1"/>
    </source>
</evidence>
<evidence type="ECO:0000256" key="5">
    <source>
        <dbReference type="HAMAP-Rule" id="MF_00376"/>
    </source>
</evidence>
<keyword evidence="5 7" id="KW-0418">Kinase</keyword>
<dbReference type="EC" id="2.7.1.24" evidence="5 6"/>
<feature type="binding site" evidence="5">
    <location>
        <begin position="12"/>
        <end position="17"/>
    </location>
    <ligand>
        <name>ATP</name>
        <dbReference type="ChEBI" id="CHEBI:30616"/>
    </ligand>
</feature>
<dbReference type="SUPFAM" id="SSF52540">
    <property type="entry name" value="P-loop containing nucleoside triphosphate hydrolases"/>
    <property type="match status" value="1"/>
</dbReference>
<proteinExistence type="inferred from homology"/>
<dbReference type="UniPathway" id="UPA00241">
    <property type="reaction ID" value="UER00356"/>
</dbReference>
<dbReference type="Proteomes" id="UP000265816">
    <property type="component" value="Unassembled WGS sequence"/>
</dbReference>
<dbReference type="GO" id="GO:0005737">
    <property type="term" value="C:cytoplasm"/>
    <property type="evidence" value="ECO:0007669"/>
    <property type="project" value="UniProtKB-SubCell"/>
</dbReference>
<dbReference type="FunFam" id="3.40.50.300:FF:000485">
    <property type="entry name" value="Dephospho-CoA kinase CAB5"/>
    <property type="match status" value="1"/>
</dbReference>
<dbReference type="AlphaFoldDB" id="A0A398B006"/>
<dbReference type="RefSeq" id="WP_119114023.1">
    <property type="nucleotide sequence ID" value="NZ_CBCSEO010000003.1"/>
</dbReference>
<evidence type="ECO:0000256" key="3">
    <source>
        <dbReference type="ARBA" id="ARBA00022840"/>
    </source>
</evidence>
<dbReference type="InterPro" id="IPR027417">
    <property type="entry name" value="P-loop_NTPase"/>
</dbReference>
<evidence type="ECO:0000256" key="1">
    <source>
        <dbReference type="ARBA" id="ARBA00009018"/>
    </source>
</evidence>
<dbReference type="NCBIfam" id="TIGR00152">
    <property type="entry name" value="dephospho-CoA kinase"/>
    <property type="match status" value="1"/>
</dbReference>
<accession>A0A398B006</accession>
<dbReference type="CDD" id="cd02022">
    <property type="entry name" value="DPCK"/>
    <property type="match status" value="1"/>
</dbReference>
<dbReference type="InterPro" id="IPR001977">
    <property type="entry name" value="Depp_CoAkinase"/>
</dbReference>
<evidence type="ECO:0000256" key="4">
    <source>
        <dbReference type="ARBA" id="ARBA00022993"/>
    </source>
</evidence>
<dbReference type="GO" id="GO:0005524">
    <property type="term" value="F:ATP binding"/>
    <property type="evidence" value="ECO:0007669"/>
    <property type="project" value="UniProtKB-UniRule"/>
</dbReference>
<dbReference type="EMBL" id="QWVT01000029">
    <property type="protein sequence ID" value="RID83177.1"/>
    <property type="molecule type" value="Genomic_DNA"/>
</dbReference>
<comment type="similarity">
    <text evidence="1 5">Belongs to the CoaE family.</text>
</comment>
<dbReference type="Gene3D" id="3.40.50.300">
    <property type="entry name" value="P-loop containing nucleotide triphosphate hydrolases"/>
    <property type="match status" value="1"/>
</dbReference>
<protein>
    <recommendedName>
        <fullName evidence="5 6">Dephospho-CoA kinase</fullName>
        <ecNumber evidence="5 6">2.7.1.24</ecNumber>
    </recommendedName>
    <alternativeName>
        <fullName evidence="5">Dephosphocoenzyme A kinase</fullName>
    </alternativeName>
</protein>